<gene>
    <name evidence="9" type="ORF">BBF96_11240</name>
</gene>
<dbReference type="GO" id="GO:0004476">
    <property type="term" value="F:mannose-6-phosphate isomerase activity"/>
    <property type="evidence" value="ECO:0007669"/>
    <property type="project" value="InterPro"/>
</dbReference>
<evidence type="ECO:0000259" key="8">
    <source>
        <dbReference type="Pfam" id="PF21621"/>
    </source>
</evidence>
<dbReference type="RefSeq" id="WP_127017264.1">
    <property type="nucleotide sequence ID" value="NZ_CP016379.1"/>
</dbReference>
<dbReference type="SUPFAM" id="SSF51182">
    <property type="entry name" value="RmlC-like cupins"/>
    <property type="match status" value="1"/>
</dbReference>
<sequence length="364" mass="41414">MVYPFRCKPIYKEKIWGGRWLEEAFGRDLPGEKLIGESWELTCRPDEMSIVEDGDFAGQTFKEVIQKYPEEILGKRITREGFDPFPLLIKFLDASDRLSVQVHPDDEYARQVKPGELGKTEMWYVLDAEPGAKLIMGVKPGVTRSEFAKSIEKGTLHECLNEVPVKPGDAFYIPAGTIHAILEGVRIAEIQQNSDTTYRVYDWNRVGLDGKPRKLHIKEALEVIDFNRTGINPHPGIILKKDGWQSRLLTACPYFAVEELKVERMKGQISPERFEIWMVLEGSGELKIKTDNYRLAKGETWVIPATLGNFELTGQVKILKSYIPDLEHEIITPLLAKGYSKADLGKVGGLNDMIKLQKANFERY</sequence>
<dbReference type="GO" id="GO:0005975">
    <property type="term" value="P:carbohydrate metabolic process"/>
    <property type="evidence" value="ECO:0007669"/>
    <property type="project" value="InterPro"/>
</dbReference>
<evidence type="ECO:0000256" key="6">
    <source>
        <dbReference type="PIRSR" id="PIRSR036894-2"/>
    </source>
</evidence>
<dbReference type="EMBL" id="CP016379">
    <property type="protein sequence ID" value="AZR73914.1"/>
    <property type="molecule type" value="Genomic_DNA"/>
</dbReference>
<keyword evidence="10" id="KW-1185">Reference proteome</keyword>
<dbReference type="Pfam" id="PF21621">
    <property type="entry name" value="MPI_cupin_dom"/>
    <property type="match status" value="1"/>
</dbReference>
<dbReference type="CDD" id="cd07010">
    <property type="entry name" value="cupin_PMI_type_I_N_bac"/>
    <property type="match status" value="1"/>
</dbReference>
<evidence type="ECO:0000313" key="9">
    <source>
        <dbReference type="EMBL" id="AZR73914.1"/>
    </source>
</evidence>
<feature type="domain" description="Phosphomannose isomerase type I catalytic" evidence="7">
    <location>
        <begin position="5"/>
        <end position="112"/>
    </location>
</feature>
<comment type="cofactor">
    <cofactor evidence="5">
        <name>Zn(2+)</name>
        <dbReference type="ChEBI" id="CHEBI:29105"/>
    </cofactor>
    <text evidence="5">Binds 1 zinc ion per subunit.</text>
</comment>
<dbReference type="PANTHER" id="PTHR42742:SF3">
    <property type="entry name" value="FRUCTOKINASE"/>
    <property type="match status" value="1"/>
</dbReference>
<dbReference type="Gene3D" id="2.60.120.10">
    <property type="entry name" value="Jelly Rolls"/>
    <property type="match status" value="2"/>
</dbReference>
<evidence type="ECO:0000259" key="7">
    <source>
        <dbReference type="Pfam" id="PF20511"/>
    </source>
</evidence>
<accession>A0A3S9T039</accession>
<dbReference type="InterPro" id="IPR011051">
    <property type="entry name" value="RmlC_Cupin_sf"/>
</dbReference>
<keyword evidence="2 5" id="KW-0862">Zinc</keyword>
<keyword evidence="1 5" id="KW-0479">Metal-binding</keyword>
<dbReference type="InterPro" id="IPR051804">
    <property type="entry name" value="Carb_Metab_Reg_Kinase/Isom"/>
</dbReference>
<evidence type="ECO:0000256" key="5">
    <source>
        <dbReference type="PIRSR" id="PIRSR036894-1"/>
    </source>
</evidence>
<dbReference type="AlphaFoldDB" id="A0A3S9T039"/>
<dbReference type="OrthoDB" id="9808275at2"/>
<feature type="binding site" evidence="5">
    <location>
        <position position="179"/>
    </location>
    <ligand>
        <name>Zn(2+)</name>
        <dbReference type="ChEBI" id="CHEBI:29105"/>
    </ligand>
</feature>
<dbReference type="InterPro" id="IPR046457">
    <property type="entry name" value="PMI_typeI_cat"/>
</dbReference>
<evidence type="ECO:0000256" key="4">
    <source>
        <dbReference type="ARBA" id="ARBA00030762"/>
    </source>
</evidence>
<dbReference type="PANTHER" id="PTHR42742">
    <property type="entry name" value="TRANSCRIPTIONAL REPRESSOR MPRA"/>
    <property type="match status" value="1"/>
</dbReference>
<dbReference type="InterPro" id="IPR014628">
    <property type="entry name" value="Man6P_isomerase_Firm_short"/>
</dbReference>
<dbReference type="InterPro" id="IPR049071">
    <property type="entry name" value="MPI_cupin_dom"/>
</dbReference>
<evidence type="ECO:0000256" key="3">
    <source>
        <dbReference type="ARBA" id="ARBA00029741"/>
    </source>
</evidence>
<feature type="binding site" evidence="5">
    <location>
        <position position="121"/>
    </location>
    <ligand>
        <name>Zn(2+)</name>
        <dbReference type="ChEBI" id="CHEBI:29105"/>
    </ligand>
</feature>
<feature type="binding site" evidence="5">
    <location>
        <position position="103"/>
    </location>
    <ligand>
        <name>Zn(2+)</name>
        <dbReference type="ChEBI" id="CHEBI:29105"/>
    </ligand>
</feature>
<dbReference type="Pfam" id="PF20511">
    <property type="entry name" value="PMI_typeI_cat"/>
    <property type="match status" value="1"/>
</dbReference>
<dbReference type="KEGG" id="aft:BBF96_11240"/>
<dbReference type="PIRSF" id="PIRSF036894">
    <property type="entry name" value="PMI_Firm_short"/>
    <property type="match status" value="1"/>
</dbReference>
<dbReference type="GO" id="GO:0008270">
    <property type="term" value="F:zinc ion binding"/>
    <property type="evidence" value="ECO:0007669"/>
    <property type="project" value="InterPro"/>
</dbReference>
<evidence type="ECO:0000256" key="2">
    <source>
        <dbReference type="ARBA" id="ARBA00022833"/>
    </source>
</evidence>
<organism evidence="9 10">
    <name type="scientific">Anoxybacter fermentans</name>
    <dbReference type="NCBI Taxonomy" id="1323375"/>
    <lineage>
        <taxon>Bacteria</taxon>
        <taxon>Bacillati</taxon>
        <taxon>Bacillota</taxon>
        <taxon>Clostridia</taxon>
        <taxon>Halanaerobiales</taxon>
        <taxon>Anoxybacter</taxon>
    </lineage>
</organism>
<reference evidence="9 10" key="1">
    <citation type="submission" date="2016-07" db="EMBL/GenBank/DDBJ databases">
        <title>Genome and transcriptome analysis of iron-reducing fermentative bacteria Anoxybacter fermentans.</title>
        <authorList>
            <person name="Zeng X."/>
            <person name="Shao Z."/>
        </authorList>
    </citation>
    <scope>NUCLEOTIDE SEQUENCE [LARGE SCALE GENOMIC DNA]</scope>
    <source>
        <strain evidence="9 10">DY22613</strain>
    </source>
</reference>
<dbReference type="Proteomes" id="UP000267250">
    <property type="component" value="Chromosome"/>
</dbReference>
<evidence type="ECO:0000313" key="10">
    <source>
        <dbReference type="Proteomes" id="UP000267250"/>
    </source>
</evidence>
<evidence type="ECO:0000256" key="1">
    <source>
        <dbReference type="ARBA" id="ARBA00022723"/>
    </source>
</evidence>
<protein>
    <recommendedName>
        <fullName evidence="3">Phosphohexomutase</fullName>
    </recommendedName>
    <alternativeName>
        <fullName evidence="4">Phosphomannose isomerase</fullName>
    </alternativeName>
</protein>
<feature type="active site" evidence="6">
    <location>
        <position position="199"/>
    </location>
</feature>
<proteinExistence type="predicted"/>
<dbReference type="InterPro" id="IPR014710">
    <property type="entry name" value="RmlC-like_jellyroll"/>
</dbReference>
<name>A0A3S9T039_9FIRM</name>
<feature type="domain" description="Mannose-6-phosphate isomerase cupin" evidence="8">
    <location>
        <begin position="250"/>
        <end position="322"/>
    </location>
</feature>